<feature type="region of interest" description="Disordered" evidence="1">
    <location>
        <begin position="14"/>
        <end position="94"/>
    </location>
</feature>
<name>A0ABV9UHZ3_9ACTN</name>
<dbReference type="Proteomes" id="UP001595834">
    <property type="component" value="Unassembled WGS sequence"/>
</dbReference>
<feature type="compositionally biased region" description="Low complexity" evidence="1">
    <location>
        <begin position="152"/>
        <end position="161"/>
    </location>
</feature>
<reference evidence="3" key="1">
    <citation type="journal article" date="2019" name="Int. J. Syst. Evol. Microbiol.">
        <title>The Global Catalogue of Microorganisms (GCM) 10K type strain sequencing project: providing services to taxonomists for standard genome sequencing and annotation.</title>
        <authorList>
            <consortium name="The Broad Institute Genomics Platform"/>
            <consortium name="The Broad Institute Genome Sequencing Center for Infectious Disease"/>
            <person name="Wu L."/>
            <person name="Ma J."/>
        </authorList>
    </citation>
    <scope>NUCLEOTIDE SEQUENCE [LARGE SCALE GENOMIC DNA]</scope>
    <source>
        <strain evidence="3">CCM 7224</strain>
    </source>
</reference>
<evidence type="ECO:0000313" key="3">
    <source>
        <dbReference type="Proteomes" id="UP001595834"/>
    </source>
</evidence>
<feature type="region of interest" description="Disordered" evidence="1">
    <location>
        <begin position="152"/>
        <end position="179"/>
    </location>
</feature>
<sequence length="179" mass="16819">MPRSALVCVSAPGVVDGEAGGVGGTGVGDGEAGGVGGAGRLGDGEGREGPPCGGLAGPGPPPGFGTPGEGVAAAPGAPADPDDDPLGLGAPEGPPGAFGSCLPVRPLAAPCPPLPSSVPAASPCRPADADGLGPPWLSLTLMQPADAVSTRTVTASSARRTGVVNWRTGAPPEHGAMGT</sequence>
<comment type="caution">
    <text evidence="2">The sequence shown here is derived from an EMBL/GenBank/DDBJ whole genome shotgun (WGS) entry which is preliminary data.</text>
</comment>
<dbReference type="RefSeq" id="WP_344371178.1">
    <property type="nucleotide sequence ID" value="NZ_BAAASQ010000002.1"/>
</dbReference>
<dbReference type="EMBL" id="JBHSIZ010000003">
    <property type="protein sequence ID" value="MFC4955095.1"/>
    <property type="molecule type" value="Genomic_DNA"/>
</dbReference>
<feature type="compositionally biased region" description="Low complexity" evidence="1">
    <location>
        <begin position="69"/>
        <end position="79"/>
    </location>
</feature>
<evidence type="ECO:0000313" key="2">
    <source>
        <dbReference type="EMBL" id="MFC4955095.1"/>
    </source>
</evidence>
<feature type="compositionally biased region" description="Gly residues" evidence="1">
    <location>
        <begin position="18"/>
        <end position="41"/>
    </location>
</feature>
<keyword evidence="3" id="KW-1185">Reference proteome</keyword>
<gene>
    <name evidence="2" type="ORF">ACFPFX_02115</name>
</gene>
<proteinExistence type="predicted"/>
<accession>A0ABV9UHZ3</accession>
<organism evidence="2 3">
    <name type="scientific">Streptomyces mauvecolor</name>
    <dbReference type="NCBI Taxonomy" id="58345"/>
    <lineage>
        <taxon>Bacteria</taxon>
        <taxon>Bacillati</taxon>
        <taxon>Actinomycetota</taxon>
        <taxon>Actinomycetes</taxon>
        <taxon>Kitasatosporales</taxon>
        <taxon>Streptomycetaceae</taxon>
        <taxon>Streptomyces</taxon>
    </lineage>
</organism>
<evidence type="ECO:0000256" key="1">
    <source>
        <dbReference type="SAM" id="MobiDB-lite"/>
    </source>
</evidence>
<protein>
    <submittedName>
        <fullName evidence="2">Uncharacterized protein</fullName>
    </submittedName>
</protein>